<dbReference type="InterPro" id="IPR036661">
    <property type="entry name" value="Luciferase-like_sf"/>
</dbReference>
<evidence type="ECO:0000256" key="3">
    <source>
        <dbReference type="ARBA" id="ARBA00023002"/>
    </source>
</evidence>
<protein>
    <submittedName>
        <fullName evidence="6">LLM class flavin-dependent oxidoreductase</fullName>
    </submittedName>
</protein>
<organism evidence="6 7">
    <name type="scientific">Tectimicrobiota bacterium</name>
    <dbReference type="NCBI Taxonomy" id="2528274"/>
    <lineage>
        <taxon>Bacteria</taxon>
        <taxon>Pseudomonadati</taxon>
        <taxon>Nitrospinota/Tectimicrobiota group</taxon>
        <taxon>Candidatus Tectimicrobiota</taxon>
    </lineage>
</organism>
<dbReference type="SUPFAM" id="SSF51679">
    <property type="entry name" value="Bacterial luciferase-like"/>
    <property type="match status" value="1"/>
</dbReference>
<keyword evidence="2" id="KW-0288">FMN</keyword>
<evidence type="ECO:0000256" key="2">
    <source>
        <dbReference type="ARBA" id="ARBA00022643"/>
    </source>
</evidence>
<dbReference type="PANTHER" id="PTHR42847:SF4">
    <property type="entry name" value="ALKANESULFONATE MONOOXYGENASE-RELATED"/>
    <property type="match status" value="1"/>
</dbReference>
<keyword evidence="4" id="KW-0503">Monooxygenase</keyword>
<dbReference type="EMBL" id="JACPSX010000127">
    <property type="protein sequence ID" value="MBI3014792.1"/>
    <property type="molecule type" value="Genomic_DNA"/>
</dbReference>
<name>A0A932GQ20_UNCTE</name>
<dbReference type="AlphaFoldDB" id="A0A932GQ20"/>
<evidence type="ECO:0000256" key="1">
    <source>
        <dbReference type="ARBA" id="ARBA00022630"/>
    </source>
</evidence>
<dbReference type="Gene3D" id="3.20.20.30">
    <property type="entry name" value="Luciferase-like domain"/>
    <property type="match status" value="1"/>
</dbReference>
<comment type="caution">
    <text evidence="6">The sequence shown here is derived from an EMBL/GenBank/DDBJ whole genome shotgun (WGS) entry which is preliminary data.</text>
</comment>
<sequence length="344" mass="38898">MKFGFYLTEGSKRQVVELPEFAQEAERLGYDAIYTPEGLPGGMEPMMQMAAVAAKTKKIKIGFSAVIVPYRQPWLLAREIVTLDHLSNGRVLLGMGAGWRPPEFENLGLRYDRRGAMFDEQLEILKTLLTEGDVVYEGRFYKINRLVTKLEPCVQRPYPPFVITGGPGMGSGQRTVMWPGTKPQNPDAAIKRTAKYGDAFNPVARTDDDVRIFTDCYHRIRQLATEHGRTLPEKFMTISILEVNINPDPEEAMADAASCDSRWVIEREGRKIFRSQGDPTQEERVKYGAVGTPEMLAGKINTLLSIPGVERFIIVFHANNFFRQLELFHKEVVPRLKCQNESPA</sequence>
<reference evidence="6" key="1">
    <citation type="submission" date="2020-07" db="EMBL/GenBank/DDBJ databases">
        <title>Huge and variable diversity of episymbiotic CPR bacteria and DPANN archaea in groundwater ecosystems.</title>
        <authorList>
            <person name="He C.Y."/>
            <person name="Keren R."/>
            <person name="Whittaker M."/>
            <person name="Farag I.F."/>
            <person name="Doudna J."/>
            <person name="Cate J.H.D."/>
            <person name="Banfield J.F."/>
        </authorList>
    </citation>
    <scope>NUCLEOTIDE SEQUENCE</scope>
    <source>
        <strain evidence="6">NC_groundwater_717_Ag_S-0.2um_59_8</strain>
    </source>
</reference>
<dbReference type="InterPro" id="IPR050172">
    <property type="entry name" value="SsuD_RutA_monooxygenase"/>
</dbReference>
<dbReference type="PANTHER" id="PTHR42847">
    <property type="entry name" value="ALKANESULFONATE MONOOXYGENASE"/>
    <property type="match status" value="1"/>
</dbReference>
<proteinExistence type="predicted"/>
<keyword evidence="1" id="KW-0285">Flavoprotein</keyword>
<dbReference type="InterPro" id="IPR011251">
    <property type="entry name" value="Luciferase-like_dom"/>
</dbReference>
<feature type="domain" description="Luciferase-like" evidence="5">
    <location>
        <begin position="14"/>
        <end position="300"/>
    </location>
</feature>
<keyword evidence="3" id="KW-0560">Oxidoreductase</keyword>
<accession>A0A932GQ20</accession>
<dbReference type="GO" id="GO:0046306">
    <property type="term" value="P:alkanesulfonate catabolic process"/>
    <property type="evidence" value="ECO:0007669"/>
    <property type="project" value="TreeGrafter"/>
</dbReference>
<dbReference type="GO" id="GO:0008726">
    <property type="term" value="F:alkanesulfonate monooxygenase activity"/>
    <property type="evidence" value="ECO:0007669"/>
    <property type="project" value="TreeGrafter"/>
</dbReference>
<evidence type="ECO:0000313" key="7">
    <source>
        <dbReference type="Proteomes" id="UP000741360"/>
    </source>
</evidence>
<gene>
    <name evidence="6" type="ORF">HYY65_06990</name>
</gene>
<dbReference type="Proteomes" id="UP000741360">
    <property type="component" value="Unassembled WGS sequence"/>
</dbReference>
<evidence type="ECO:0000259" key="5">
    <source>
        <dbReference type="Pfam" id="PF00296"/>
    </source>
</evidence>
<evidence type="ECO:0000313" key="6">
    <source>
        <dbReference type="EMBL" id="MBI3014792.1"/>
    </source>
</evidence>
<evidence type="ECO:0000256" key="4">
    <source>
        <dbReference type="ARBA" id="ARBA00023033"/>
    </source>
</evidence>
<dbReference type="Pfam" id="PF00296">
    <property type="entry name" value="Bac_luciferase"/>
    <property type="match status" value="1"/>
</dbReference>